<feature type="transmembrane region" description="Helical" evidence="1">
    <location>
        <begin position="584"/>
        <end position="606"/>
    </location>
</feature>
<organism evidence="2 3">
    <name type="scientific">Aggregatimonas sangjinii</name>
    <dbReference type="NCBI Taxonomy" id="2583587"/>
    <lineage>
        <taxon>Bacteria</taxon>
        <taxon>Pseudomonadati</taxon>
        <taxon>Bacteroidota</taxon>
        <taxon>Flavobacteriia</taxon>
        <taxon>Flavobacteriales</taxon>
        <taxon>Flavobacteriaceae</taxon>
        <taxon>Aggregatimonas</taxon>
    </lineage>
</organism>
<feature type="transmembrane region" description="Helical" evidence="1">
    <location>
        <begin position="643"/>
        <end position="661"/>
    </location>
</feature>
<gene>
    <name evidence="2" type="ORF">FGM00_12950</name>
</gene>
<keyword evidence="1" id="KW-0472">Membrane</keyword>
<sequence length="1320" mass="151410">MPTSSLLTGLSKPFSSYKRLFGMLMIGAVLIGAMAAGYYFHIKVNEHNFREAKLRNLDSYFDIISRQLTNDVQSYNSQNKVTPAAVEDTLRKHADAIEIAIGKDWKKPKRALRFDQEFDDFILLIRDTDSTGIHTDIYKSSLAGLAIPPDSLFAKNLLNIGVSMAIPQEDIKYQLFGREYDFVTPFNRFVRLKITIIGLVKAEHYNENIRKLDPWIIALLTTFLLLSLFGLPYFKMLFIAEDERLSSKDVILSGISIIVGAPIMMVIFLSLMSHYYDYYHVVPDGLKSLSTDIGARFEKENDQIVRQLHTISLKKEDSLQKDEKLRYYEGPETDSRWMDHFKFISKINPKGEVYYHLALIQKDSNNIKNTKTLDSRPYFKDFDTATNVWHAQFGTEYVMRPVVSIEDRTEEAVYILNNPSDALSGYRVGSVQLKSVHEPILPFGYQFAIVDDKGEVWFHSEEGRATLENFFTVSRQFDELKAAVIGRINAGGMVNYREKGKLFNVTPVEGTNLSVIAFYDIGLLRTRVSEVLTLASTAIALAFLLMFLITILSLIIRNPKLGLYRYDTFLFEFLTPKKGKRDTYILLSGLFTGILFIAIGIGSCFPVAPAKVYIICLLLGIWAYLTVYYTLHPYRNRKAIKFRVRDFMLLVVIVSLNVLMVRMNLDAFGFLTVVIIVQLCFLFFIVRGQLFSIPEGIRKLCKRSFVNLHIAYRYWYSIFLFSWLALAAIYPSYLFFQKAKEVTDAVWFKTDQMHMGERYIAKKRSIVQKLPQFDTLKPRFSQLYNAHLTEGLYPKNVVFSYQDIIKTFTLKPSELLFDAFLWKTRPVYDERVRKFQALVHQQSQDSLWESKRSTDSLSFSLKYPDSKGGIKVAVHNDEQFMNPDLGFPYLKLTGILLILALLFSLILFFVDRFFALRFRHLRPNDFDTDTEKGYVKKFGRMLLAEKSNSGLFLIGLPFSGKRHFAKKIIAAAGYKTVATLSMLRLDNVDINADISEILGVLATGFRKKDDGLFVWEDQEVFIIEHLEHNLKSFDANHTKLKLISFLISERKRVVLISEVYPSQILALYENPSADSGLPWGSLEDDFNSWRNILSAFPQVIIGITQNKARVYEVLKAEYKNIPRAFDKTISPLVNELGHSKFLPTLAPVILSKTLYGSEDPDDKSERLDLQRMTMHTQNVAHGYYNDIWNSLPTRERYMLYDLAKDGFLNIKNRHSLFSLMKKGLVVWRDRPAIFNYSFMNFIVTSVSLNEALRLENKHRGKSSWGSLRILFYLIILTIIIFIALGKPDLITDFDAAIGALGGLGVVIPLVSKFLASGGRK</sequence>
<accession>A0A5B7SQK6</accession>
<dbReference type="OrthoDB" id="1113021at2"/>
<feature type="transmembrane region" description="Helical" evidence="1">
    <location>
        <begin position="1296"/>
        <end position="1315"/>
    </location>
</feature>
<feature type="transmembrane region" description="Helical" evidence="1">
    <location>
        <begin position="714"/>
        <end position="736"/>
    </location>
</feature>
<feature type="transmembrane region" description="Helical" evidence="1">
    <location>
        <begin position="502"/>
        <end position="519"/>
    </location>
</feature>
<dbReference type="EMBL" id="CP040710">
    <property type="protein sequence ID" value="QCX00975.1"/>
    <property type="molecule type" value="Genomic_DNA"/>
</dbReference>
<feature type="transmembrane region" description="Helical" evidence="1">
    <location>
        <begin position="215"/>
        <end position="238"/>
    </location>
</feature>
<dbReference type="RefSeq" id="WP_138853318.1">
    <property type="nucleotide sequence ID" value="NZ_CP040710.1"/>
</dbReference>
<evidence type="ECO:0000313" key="3">
    <source>
        <dbReference type="Proteomes" id="UP000310017"/>
    </source>
</evidence>
<feature type="transmembrane region" description="Helical" evidence="1">
    <location>
        <begin position="889"/>
        <end position="910"/>
    </location>
</feature>
<feature type="transmembrane region" description="Helical" evidence="1">
    <location>
        <begin position="531"/>
        <end position="556"/>
    </location>
</feature>
<protein>
    <submittedName>
        <fullName evidence="2">Uncharacterized protein</fullName>
    </submittedName>
</protein>
<keyword evidence="1" id="KW-0812">Transmembrane</keyword>
<dbReference type="Proteomes" id="UP000310017">
    <property type="component" value="Chromosome"/>
</dbReference>
<evidence type="ECO:0000256" key="1">
    <source>
        <dbReference type="SAM" id="Phobius"/>
    </source>
</evidence>
<feature type="transmembrane region" description="Helical" evidence="1">
    <location>
        <begin position="612"/>
        <end position="631"/>
    </location>
</feature>
<evidence type="ECO:0000313" key="2">
    <source>
        <dbReference type="EMBL" id="QCX00975.1"/>
    </source>
</evidence>
<reference evidence="2 3" key="1">
    <citation type="submission" date="2019-05" db="EMBL/GenBank/DDBJ databases">
        <title>Genome sequencing of F202Z8.</title>
        <authorList>
            <person name="Kwon Y.M."/>
        </authorList>
    </citation>
    <scope>NUCLEOTIDE SEQUENCE [LARGE SCALE GENOMIC DNA]</scope>
    <source>
        <strain evidence="2 3">F202Z8</strain>
    </source>
</reference>
<dbReference type="KEGG" id="asag:FGM00_12950"/>
<feature type="transmembrane region" description="Helical" evidence="1">
    <location>
        <begin position="667"/>
        <end position="693"/>
    </location>
</feature>
<keyword evidence="1" id="KW-1133">Transmembrane helix</keyword>
<name>A0A5B7SQK6_9FLAO</name>
<feature type="transmembrane region" description="Helical" evidence="1">
    <location>
        <begin position="250"/>
        <end position="271"/>
    </location>
</feature>
<feature type="transmembrane region" description="Helical" evidence="1">
    <location>
        <begin position="1267"/>
        <end position="1284"/>
    </location>
</feature>
<keyword evidence="3" id="KW-1185">Reference proteome</keyword>
<feature type="transmembrane region" description="Helical" evidence="1">
    <location>
        <begin position="20"/>
        <end position="40"/>
    </location>
</feature>
<proteinExistence type="predicted"/>